<name>A0A1U7D5W4_9RHOB</name>
<dbReference type="Proteomes" id="UP000186559">
    <property type="component" value="Chromosome"/>
</dbReference>
<sequence>MMTTILAFAILCATTLLVLRNLRTVAHDTYEAVASAAVRLRHSSKPGAKLAFLTLWVLIFGLSYFL</sequence>
<evidence type="ECO:0000313" key="3">
    <source>
        <dbReference type="Proteomes" id="UP000186559"/>
    </source>
</evidence>
<keyword evidence="1" id="KW-0812">Transmembrane</keyword>
<organism evidence="2 3">
    <name type="scientific">Salipiger profundus</name>
    <dbReference type="NCBI Taxonomy" id="1229727"/>
    <lineage>
        <taxon>Bacteria</taxon>
        <taxon>Pseudomonadati</taxon>
        <taxon>Pseudomonadota</taxon>
        <taxon>Alphaproteobacteria</taxon>
        <taxon>Rhodobacterales</taxon>
        <taxon>Roseobacteraceae</taxon>
        <taxon>Salipiger</taxon>
    </lineage>
</organism>
<reference evidence="2 3" key="1">
    <citation type="submission" date="2016-03" db="EMBL/GenBank/DDBJ databases">
        <title>Deep-sea bacteria in the southern Pacific.</title>
        <authorList>
            <person name="Tang K."/>
        </authorList>
    </citation>
    <scope>NUCLEOTIDE SEQUENCE [LARGE SCALE GENOMIC DNA]</scope>
    <source>
        <strain evidence="2 3">JLT2016</strain>
    </source>
</reference>
<evidence type="ECO:0000256" key="1">
    <source>
        <dbReference type="SAM" id="Phobius"/>
    </source>
</evidence>
<keyword evidence="3" id="KW-1185">Reference proteome</keyword>
<dbReference type="KEGG" id="tpro:Ga0080559_TMP2670"/>
<dbReference type="EMBL" id="CP014796">
    <property type="protein sequence ID" value="APX23466.1"/>
    <property type="molecule type" value="Genomic_DNA"/>
</dbReference>
<evidence type="ECO:0000313" key="2">
    <source>
        <dbReference type="EMBL" id="APX23466.1"/>
    </source>
</evidence>
<dbReference type="AlphaFoldDB" id="A0A1U7D5W4"/>
<gene>
    <name evidence="2" type="ORF">Ga0080559_TMP2670</name>
</gene>
<accession>A0A1U7D5W4</accession>
<dbReference type="STRING" id="1229727.Ga0080559_TMP2670"/>
<dbReference type="RefSeq" id="WP_017469409.1">
    <property type="nucleotide sequence ID" value="NZ_BMEW01000009.1"/>
</dbReference>
<feature type="transmembrane region" description="Helical" evidence="1">
    <location>
        <begin position="48"/>
        <end position="65"/>
    </location>
</feature>
<dbReference type="OrthoDB" id="7876780at2"/>
<keyword evidence="1" id="KW-1133">Transmembrane helix</keyword>
<protein>
    <submittedName>
        <fullName evidence="2">Uncharacterized protein</fullName>
    </submittedName>
</protein>
<keyword evidence="1" id="KW-0472">Membrane</keyword>
<proteinExistence type="predicted"/>